<dbReference type="Gene3D" id="3.40.50.10110">
    <property type="entry name" value="DNA polymerase III subunit chi"/>
    <property type="match status" value="1"/>
</dbReference>
<dbReference type="EMBL" id="QASN01000008">
    <property type="protein sequence ID" value="PTU75291.1"/>
    <property type="molecule type" value="Genomic_DNA"/>
</dbReference>
<keyword evidence="2" id="KW-1185">Reference proteome</keyword>
<dbReference type="GO" id="GO:0003887">
    <property type="term" value="F:DNA-directed DNA polymerase activity"/>
    <property type="evidence" value="ECO:0007669"/>
    <property type="project" value="InterPro"/>
</dbReference>
<dbReference type="GO" id="GO:0006260">
    <property type="term" value="P:DNA replication"/>
    <property type="evidence" value="ECO:0007669"/>
    <property type="project" value="InterPro"/>
</dbReference>
<dbReference type="InterPro" id="IPR007459">
    <property type="entry name" value="DNA_pol3_chi"/>
</dbReference>
<dbReference type="GO" id="GO:0003677">
    <property type="term" value="F:DNA binding"/>
    <property type="evidence" value="ECO:0007669"/>
    <property type="project" value="InterPro"/>
</dbReference>
<protein>
    <submittedName>
        <fullName evidence="1">DNA polymerase III subunit chi</fullName>
    </submittedName>
</protein>
<gene>
    <name evidence="1" type="ORF">DBO85_05540</name>
</gene>
<dbReference type="SUPFAM" id="SSF102400">
    <property type="entry name" value="DNA polymerase III chi subunit"/>
    <property type="match status" value="1"/>
</dbReference>
<dbReference type="PANTHER" id="PTHR38767:SF1">
    <property type="entry name" value="DNA POLYMERASE III SUBUNIT CHI"/>
    <property type="match status" value="1"/>
</dbReference>
<dbReference type="GO" id="GO:0032298">
    <property type="term" value="P:positive regulation of DNA-templated DNA replication initiation"/>
    <property type="evidence" value="ECO:0007669"/>
    <property type="project" value="TreeGrafter"/>
</dbReference>
<evidence type="ECO:0000313" key="1">
    <source>
        <dbReference type="EMBL" id="PTU75291.1"/>
    </source>
</evidence>
<dbReference type="OrthoDB" id="5297568at2"/>
<evidence type="ECO:0000313" key="2">
    <source>
        <dbReference type="Proteomes" id="UP000244064"/>
    </source>
</evidence>
<dbReference type="RefSeq" id="WP_108106072.1">
    <property type="nucleotide sequence ID" value="NZ_QASN01000008.1"/>
</dbReference>
<name>A0A2T5PC46_9PSED</name>
<dbReference type="Proteomes" id="UP000244064">
    <property type="component" value="Unassembled WGS sequence"/>
</dbReference>
<reference evidence="1 2" key="1">
    <citation type="submission" date="2018-04" db="EMBL/GenBank/DDBJ databases">
        <title>Pseudomonas sp. nov., isolated from mangrove soil.</title>
        <authorList>
            <person name="Chen C."/>
        </authorList>
    </citation>
    <scope>NUCLEOTIDE SEQUENCE [LARGE SCALE GENOMIC DNA]</scope>
    <source>
        <strain evidence="1 2">TC-11</strain>
    </source>
</reference>
<dbReference type="Pfam" id="PF04364">
    <property type="entry name" value="DNA_pol3_chi"/>
    <property type="match status" value="1"/>
</dbReference>
<comment type="caution">
    <text evidence="1">The sequence shown here is derived from an EMBL/GenBank/DDBJ whole genome shotgun (WGS) entry which is preliminary data.</text>
</comment>
<dbReference type="AlphaFoldDB" id="A0A2T5PC46"/>
<dbReference type="PANTHER" id="PTHR38767">
    <property type="entry name" value="DNA POLYMERASE III SUBUNIT CHI"/>
    <property type="match status" value="1"/>
</dbReference>
<accession>A0A2T5PC46</accession>
<sequence length="142" mass="16367">MPQVDFYILPSSEPRDRLEYACKLTAKAWREGMQVYLRCIDAAQCTELDQRLWRFRGESFVPHDLVEEAPDSPVVLGIGEPPQNREGLLINLAAGVPARVEGFARVAELVIEQASIRQTGRDNFRFYRERGYSLRDHRLTRC</sequence>
<proteinExistence type="predicted"/>
<organism evidence="1 2">
    <name type="scientific">Pseudomonas mangrovi</name>
    <dbReference type="NCBI Taxonomy" id="2161748"/>
    <lineage>
        <taxon>Bacteria</taxon>
        <taxon>Pseudomonadati</taxon>
        <taxon>Pseudomonadota</taxon>
        <taxon>Gammaproteobacteria</taxon>
        <taxon>Pseudomonadales</taxon>
        <taxon>Pseudomonadaceae</taxon>
        <taxon>Pseudomonas</taxon>
    </lineage>
</organism>
<dbReference type="InterPro" id="IPR036768">
    <property type="entry name" value="PolIII_chi_sf"/>
</dbReference>